<evidence type="ECO:0000313" key="1">
    <source>
        <dbReference type="EMBL" id="CAG8653246.1"/>
    </source>
</evidence>
<feature type="non-terminal residue" evidence="1">
    <location>
        <position position="1"/>
    </location>
</feature>
<protein>
    <submittedName>
        <fullName evidence="1">13847_t:CDS:1</fullName>
    </submittedName>
</protein>
<evidence type="ECO:0000313" key="2">
    <source>
        <dbReference type="Proteomes" id="UP000789920"/>
    </source>
</evidence>
<dbReference type="EMBL" id="CAJVQC010013983">
    <property type="protein sequence ID" value="CAG8653246.1"/>
    <property type="molecule type" value="Genomic_DNA"/>
</dbReference>
<gene>
    <name evidence="1" type="ORF">RPERSI_LOCUS7968</name>
</gene>
<comment type="caution">
    <text evidence="1">The sequence shown here is derived from an EMBL/GenBank/DDBJ whole genome shotgun (WGS) entry which is preliminary data.</text>
</comment>
<reference evidence="1" key="1">
    <citation type="submission" date="2021-06" db="EMBL/GenBank/DDBJ databases">
        <authorList>
            <person name="Kallberg Y."/>
            <person name="Tangrot J."/>
            <person name="Rosling A."/>
        </authorList>
    </citation>
    <scope>NUCLEOTIDE SEQUENCE</scope>
    <source>
        <strain evidence="1">MA461A</strain>
    </source>
</reference>
<accession>A0ACA9NIL7</accession>
<organism evidence="1 2">
    <name type="scientific">Racocetra persica</name>
    <dbReference type="NCBI Taxonomy" id="160502"/>
    <lineage>
        <taxon>Eukaryota</taxon>
        <taxon>Fungi</taxon>
        <taxon>Fungi incertae sedis</taxon>
        <taxon>Mucoromycota</taxon>
        <taxon>Glomeromycotina</taxon>
        <taxon>Glomeromycetes</taxon>
        <taxon>Diversisporales</taxon>
        <taxon>Gigasporaceae</taxon>
        <taxon>Racocetra</taxon>
    </lineage>
</organism>
<dbReference type="Proteomes" id="UP000789920">
    <property type="component" value="Unassembled WGS sequence"/>
</dbReference>
<keyword evidence="2" id="KW-1185">Reference proteome</keyword>
<proteinExistence type="predicted"/>
<name>A0ACA9NIL7_9GLOM</name>
<sequence length="200" mass="23140">ISRAEKRNAKKNKSLDDSDLEQAFIEIISIQEISNYIANAIDDLNDHAELSFTFCVRLDEATIKDIDADVRIIAKLIIDEIEEATTAPNLSACHSGIGNAYFTCSQSFELEREFKDSSRERTFRYDWYSKISIKIDIPATETKIILKHKFLHEKPVNFTMPSEIKQEISKNLDLNPVELQKYLCKKFDLSNVTSKQIHYW</sequence>